<dbReference type="GO" id="GO:0008360">
    <property type="term" value="P:regulation of cell shape"/>
    <property type="evidence" value="ECO:0007669"/>
    <property type="project" value="UniProtKB-KW"/>
</dbReference>
<evidence type="ECO:0000256" key="8">
    <source>
        <dbReference type="PIRSR" id="PIRSR618044-2"/>
    </source>
</evidence>
<dbReference type="Pfam" id="PF00768">
    <property type="entry name" value="Peptidase_S11"/>
    <property type="match status" value="1"/>
</dbReference>
<keyword evidence="14" id="KW-1185">Reference proteome</keyword>
<dbReference type="STRING" id="1218506.JF75_13490"/>
<dbReference type="GO" id="GO:0006508">
    <property type="term" value="P:proteolysis"/>
    <property type="evidence" value="ECO:0007669"/>
    <property type="project" value="InterPro"/>
</dbReference>
<evidence type="ECO:0000259" key="12">
    <source>
        <dbReference type="Pfam" id="PF00768"/>
    </source>
</evidence>
<feature type="signal peptide" evidence="11">
    <location>
        <begin position="1"/>
        <end position="27"/>
    </location>
</feature>
<dbReference type="MEROPS" id="S11.006"/>
<proteinExistence type="inferred from homology"/>
<dbReference type="PRINTS" id="PR00725">
    <property type="entry name" value="DADACBPTASE1"/>
</dbReference>
<dbReference type="GO" id="GO:0009252">
    <property type="term" value="P:peptidoglycan biosynthetic process"/>
    <property type="evidence" value="ECO:0007669"/>
    <property type="project" value="UniProtKB-KW"/>
</dbReference>
<evidence type="ECO:0000313" key="13">
    <source>
        <dbReference type="EMBL" id="KJY57615.1"/>
    </source>
</evidence>
<sequence length="340" mass="38341">MQVKNKCICGFFLVIVAFFVSASVAHADEAIQIDSNSANNKVDQKTKKKKHKTTVYSHTQDKSVGQYTKYIHGKKPKTKAKAYLVLDRKTGEVLLAKNAKKRYLTASTGKLMTIYLARRKLARNPHDWQKKLKFSSPLVKMAKNPNLNCFHVKKGKKYTIKEIMSSAIIDSDNNSAIRLGQWVAGSNKKFIKMMNKQAKLWHLSANFVSASGLENSDLAPYGYYVKGAWSSGNLLSAKDLAIIGYHVAHDYPSLMKFFATPEMYVAGQKLHNYNDTLPGRKYNVKSLKTDGMKTGWTPRSGYCFVGSYKKGTGRIVVVLHDKNEFSDANKLVKFTYKHRS</sequence>
<reference evidence="13 14" key="1">
    <citation type="submission" date="2015-01" db="EMBL/GenBank/DDBJ databases">
        <title>Comparative genomics of the lactic acid bacteria isolated from the honey bee gut.</title>
        <authorList>
            <person name="Ellegaard K.M."/>
            <person name="Tamarit D."/>
            <person name="Javelind E."/>
            <person name="Olofsson T."/>
            <person name="Andersson S.G."/>
            <person name="Vasquez A."/>
        </authorList>
    </citation>
    <scope>NUCLEOTIDE SEQUENCE [LARGE SCALE GENOMIC DNA]</scope>
    <source>
        <strain evidence="13 14">Hma2</strain>
    </source>
</reference>
<keyword evidence="4" id="KW-0133">Cell shape</keyword>
<dbReference type="GO" id="GO:0071555">
    <property type="term" value="P:cell wall organization"/>
    <property type="evidence" value="ECO:0007669"/>
    <property type="project" value="UniProtKB-KW"/>
</dbReference>
<feature type="chain" id="PRO_5002472497" evidence="11">
    <location>
        <begin position="28"/>
        <end position="340"/>
    </location>
</feature>
<dbReference type="InterPro" id="IPR012338">
    <property type="entry name" value="Beta-lactam/transpept-like"/>
</dbReference>
<keyword evidence="6" id="KW-0961">Cell wall biogenesis/degradation</keyword>
<evidence type="ECO:0000256" key="7">
    <source>
        <dbReference type="PIRSR" id="PIRSR618044-1"/>
    </source>
</evidence>
<feature type="domain" description="Peptidase S11 D-alanyl-D-alanine carboxypeptidase A N-terminal" evidence="12">
    <location>
        <begin position="74"/>
        <end position="320"/>
    </location>
</feature>
<evidence type="ECO:0000256" key="11">
    <source>
        <dbReference type="SAM" id="SignalP"/>
    </source>
</evidence>
<evidence type="ECO:0000256" key="5">
    <source>
        <dbReference type="ARBA" id="ARBA00022984"/>
    </source>
</evidence>
<dbReference type="HOGENOM" id="CLU_027070_7_3_9"/>
<evidence type="ECO:0000313" key="14">
    <source>
        <dbReference type="Proteomes" id="UP000033612"/>
    </source>
</evidence>
<comment type="similarity">
    <text evidence="1 9">Belongs to the peptidase S11 family.</text>
</comment>
<dbReference type="InterPro" id="IPR001967">
    <property type="entry name" value="Peptidase_S11_N"/>
</dbReference>
<evidence type="ECO:0000256" key="6">
    <source>
        <dbReference type="ARBA" id="ARBA00023316"/>
    </source>
</evidence>
<keyword evidence="3" id="KW-0378">Hydrolase</keyword>
<gene>
    <name evidence="13" type="ORF">JF75_13490</name>
</gene>
<comment type="caution">
    <text evidence="13">The sequence shown here is derived from an EMBL/GenBank/DDBJ whole genome shotgun (WGS) entry which is preliminary data.</text>
</comment>
<dbReference type="RefSeq" id="WP_052726883.1">
    <property type="nucleotide sequence ID" value="NZ_JBHTBO010000002.1"/>
</dbReference>
<evidence type="ECO:0000256" key="10">
    <source>
        <dbReference type="SAM" id="MobiDB-lite"/>
    </source>
</evidence>
<accession>A0A0F4LG97</accession>
<keyword evidence="13" id="KW-0645">Protease</keyword>
<keyword evidence="13" id="KW-0121">Carboxypeptidase</keyword>
<feature type="region of interest" description="Disordered" evidence="10">
    <location>
        <begin position="38"/>
        <end position="57"/>
    </location>
</feature>
<evidence type="ECO:0000256" key="9">
    <source>
        <dbReference type="RuleBase" id="RU004016"/>
    </source>
</evidence>
<organism evidence="13 14">
    <name type="scientific">Lactobacillus kimbladii</name>
    <dbReference type="NCBI Taxonomy" id="1218506"/>
    <lineage>
        <taxon>Bacteria</taxon>
        <taxon>Bacillati</taxon>
        <taxon>Bacillota</taxon>
        <taxon>Bacilli</taxon>
        <taxon>Lactobacillales</taxon>
        <taxon>Lactobacillaceae</taxon>
        <taxon>Lactobacillus</taxon>
    </lineage>
</organism>
<evidence type="ECO:0000256" key="2">
    <source>
        <dbReference type="ARBA" id="ARBA00022729"/>
    </source>
</evidence>
<dbReference type="InterPro" id="IPR018044">
    <property type="entry name" value="Peptidase_S11"/>
</dbReference>
<evidence type="ECO:0000256" key="4">
    <source>
        <dbReference type="ARBA" id="ARBA00022960"/>
    </source>
</evidence>
<dbReference type="Proteomes" id="UP000033612">
    <property type="component" value="Unassembled WGS sequence"/>
</dbReference>
<keyword evidence="5" id="KW-0573">Peptidoglycan synthesis</keyword>
<name>A0A0F4LG97_9LACO</name>
<dbReference type="PANTHER" id="PTHR21581">
    <property type="entry name" value="D-ALANYL-D-ALANINE CARBOXYPEPTIDASE"/>
    <property type="match status" value="1"/>
</dbReference>
<dbReference type="PATRIC" id="fig|1218506.3.peg.1420"/>
<keyword evidence="2 11" id="KW-0732">Signal</keyword>
<dbReference type="GO" id="GO:0009002">
    <property type="term" value="F:serine-type D-Ala-D-Ala carboxypeptidase activity"/>
    <property type="evidence" value="ECO:0007669"/>
    <property type="project" value="InterPro"/>
</dbReference>
<dbReference type="Gene3D" id="3.40.710.10">
    <property type="entry name" value="DD-peptidase/beta-lactamase superfamily"/>
    <property type="match status" value="1"/>
</dbReference>
<feature type="active site" evidence="7">
    <location>
        <position position="171"/>
    </location>
</feature>
<evidence type="ECO:0000256" key="1">
    <source>
        <dbReference type="ARBA" id="ARBA00007164"/>
    </source>
</evidence>
<feature type="active site" description="Acyl-ester intermediate" evidence="7">
    <location>
        <position position="107"/>
    </location>
</feature>
<feature type="binding site" evidence="8">
    <location>
        <position position="293"/>
    </location>
    <ligand>
        <name>substrate</name>
    </ligand>
</feature>
<dbReference type="OrthoDB" id="9791132at2"/>
<dbReference type="SUPFAM" id="SSF56601">
    <property type="entry name" value="beta-lactamase/transpeptidase-like"/>
    <property type="match status" value="1"/>
</dbReference>
<dbReference type="EMBL" id="JXLH01000017">
    <property type="protein sequence ID" value="KJY57615.1"/>
    <property type="molecule type" value="Genomic_DNA"/>
</dbReference>
<protein>
    <submittedName>
        <fullName evidence="13">D-alanyl-D-alanine carboxypeptidase</fullName>
    </submittedName>
</protein>
<dbReference type="PANTHER" id="PTHR21581:SF11">
    <property type="entry name" value="D-ALANYL-D-ALANINE CARBOXYPEPTIDASE DACA"/>
    <property type="match status" value="1"/>
</dbReference>
<feature type="active site" description="Proton acceptor" evidence="7">
    <location>
        <position position="110"/>
    </location>
</feature>
<evidence type="ECO:0000256" key="3">
    <source>
        <dbReference type="ARBA" id="ARBA00022801"/>
    </source>
</evidence>
<dbReference type="AlphaFoldDB" id="A0A0F4LG97"/>